<keyword evidence="2" id="KW-0732">Signal</keyword>
<dbReference type="AlphaFoldDB" id="A0A380NGX6"/>
<dbReference type="Proteomes" id="UP000254150">
    <property type="component" value="Unassembled WGS sequence"/>
</dbReference>
<feature type="signal peptide" evidence="2">
    <location>
        <begin position="1"/>
        <end position="23"/>
    </location>
</feature>
<proteinExistence type="inferred from homology"/>
<evidence type="ECO:0000256" key="1">
    <source>
        <dbReference type="ARBA" id="ARBA00010457"/>
    </source>
</evidence>
<evidence type="ECO:0000256" key="2">
    <source>
        <dbReference type="SAM" id="SignalP"/>
    </source>
</evidence>
<dbReference type="EMBL" id="UHID01000005">
    <property type="protein sequence ID" value="SUP38988.1"/>
    <property type="molecule type" value="Genomic_DNA"/>
</dbReference>
<accession>A0A380NGX6</accession>
<protein>
    <submittedName>
        <fullName evidence="3">Superoxide dismutase [Cu-Zn]</fullName>
    </submittedName>
</protein>
<evidence type="ECO:0000313" key="3">
    <source>
        <dbReference type="EMBL" id="SUP38988.1"/>
    </source>
</evidence>
<feature type="chain" id="PRO_5038917702" evidence="2">
    <location>
        <begin position="24"/>
        <end position="214"/>
    </location>
</feature>
<name>A0A380NGX6_STRGR</name>
<sequence>MGAGTAGLLAGAALAALVTGAGAGGGVTAEPAAAAVTGGPVAPPTDGGPKDRRLRDEARFAPVGAFVPSEAVTYDLDLVPAGAWIRVDQAVSRTGTTVVAEVRGLRPGRAYGAHVHTGVCGADPQDAEGHYQHKADPVQPSTDPAYVNPRNEVWLDFTTDTEGAARAVARHAWGFRPGEAASVVIHGEQGGSGARLGCFSVPFASPDDAPGARG</sequence>
<dbReference type="PROSITE" id="PS00332">
    <property type="entry name" value="SOD_CU_ZN_2"/>
    <property type="match status" value="1"/>
</dbReference>
<dbReference type="Gene3D" id="2.60.40.200">
    <property type="entry name" value="Superoxide dismutase, copper/zinc binding domain"/>
    <property type="match status" value="1"/>
</dbReference>
<gene>
    <name evidence="3" type="ORF">NCTC7807_02963</name>
</gene>
<evidence type="ECO:0000313" key="4">
    <source>
        <dbReference type="Proteomes" id="UP000254150"/>
    </source>
</evidence>
<reference evidence="3 4" key="1">
    <citation type="submission" date="2018-06" db="EMBL/GenBank/DDBJ databases">
        <authorList>
            <consortium name="Pathogen Informatics"/>
            <person name="Doyle S."/>
        </authorList>
    </citation>
    <scope>NUCLEOTIDE SEQUENCE [LARGE SCALE GENOMIC DNA]</scope>
    <source>
        <strain evidence="3 4">NCTC7807</strain>
    </source>
</reference>
<organism evidence="3 4">
    <name type="scientific">Streptomyces griseus</name>
    <dbReference type="NCBI Taxonomy" id="1911"/>
    <lineage>
        <taxon>Bacteria</taxon>
        <taxon>Bacillati</taxon>
        <taxon>Actinomycetota</taxon>
        <taxon>Actinomycetes</taxon>
        <taxon>Kitasatosporales</taxon>
        <taxon>Streptomycetaceae</taxon>
        <taxon>Streptomyces</taxon>
    </lineage>
</organism>
<dbReference type="InterPro" id="IPR036423">
    <property type="entry name" value="SOD-like_Cu/Zn_dom_sf"/>
</dbReference>
<comment type="similarity">
    <text evidence="1">Belongs to the Cu-Zn superoxide dismutase family.</text>
</comment>
<dbReference type="RefSeq" id="WP_115068679.1">
    <property type="nucleotide sequence ID" value="NZ_UHID01000005.1"/>
</dbReference>
<dbReference type="InterPro" id="IPR018152">
    <property type="entry name" value="SOD_Cu/Zn_BS"/>
</dbReference>
<dbReference type="GO" id="GO:0046872">
    <property type="term" value="F:metal ion binding"/>
    <property type="evidence" value="ECO:0007669"/>
    <property type="project" value="InterPro"/>
</dbReference>
<dbReference type="GO" id="GO:0006801">
    <property type="term" value="P:superoxide metabolic process"/>
    <property type="evidence" value="ECO:0007669"/>
    <property type="project" value="InterPro"/>
</dbReference>
<dbReference type="SUPFAM" id="SSF49329">
    <property type="entry name" value="Cu,Zn superoxide dismutase-like"/>
    <property type="match status" value="1"/>
</dbReference>